<gene>
    <name evidence="1" type="ORF">V5799_013460</name>
</gene>
<dbReference type="EMBL" id="JARKHS020021685">
    <property type="protein sequence ID" value="KAK8770075.1"/>
    <property type="molecule type" value="Genomic_DNA"/>
</dbReference>
<organism evidence="1 2">
    <name type="scientific">Amblyomma americanum</name>
    <name type="common">Lone star tick</name>
    <dbReference type="NCBI Taxonomy" id="6943"/>
    <lineage>
        <taxon>Eukaryota</taxon>
        <taxon>Metazoa</taxon>
        <taxon>Ecdysozoa</taxon>
        <taxon>Arthropoda</taxon>
        <taxon>Chelicerata</taxon>
        <taxon>Arachnida</taxon>
        <taxon>Acari</taxon>
        <taxon>Parasitiformes</taxon>
        <taxon>Ixodida</taxon>
        <taxon>Ixodoidea</taxon>
        <taxon>Ixodidae</taxon>
        <taxon>Amblyomminae</taxon>
        <taxon>Amblyomma</taxon>
    </lineage>
</organism>
<dbReference type="Proteomes" id="UP001321473">
    <property type="component" value="Unassembled WGS sequence"/>
</dbReference>
<comment type="caution">
    <text evidence="1">The sequence shown here is derived from an EMBL/GenBank/DDBJ whole genome shotgun (WGS) entry which is preliminary data.</text>
</comment>
<evidence type="ECO:0000313" key="2">
    <source>
        <dbReference type="Proteomes" id="UP001321473"/>
    </source>
</evidence>
<protein>
    <submittedName>
        <fullName evidence="1">Uncharacterized protein</fullName>
    </submittedName>
</protein>
<accession>A0AAQ4E5T9</accession>
<reference evidence="1 2" key="1">
    <citation type="journal article" date="2023" name="Arcadia Sci">
        <title>De novo assembly of a long-read Amblyomma americanum tick genome.</title>
        <authorList>
            <person name="Chou S."/>
            <person name="Poskanzer K.E."/>
            <person name="Rollins M."/>
            <person name="Thuy-Boun P.S."/>
        </authorList>
    </citation>
    <scope>NUCLEOTIDE SEQUENCE [LARGE SCALE GENOMIC DNA]</scope>
    <source>
        <strain evidence="1">F_SG_1</strain>
        <tissue evidence="1">Salivary glands</tissue>
    </source>
</reference>
<evidence type="ECO:0000313" key="1">
    <source>
        <dbReference type="EMBL" id="KAK8770075.1"/>
    </source>
</evidence>
<keyword evidence="2" id="KW-1185">Reference proteome</keyword>
<sequence length="110" mass="12060">MVSTEIWLEPFPERAPLEGVRAFAGLFRGVPNEMERLPMMVPSLEDFRTTVVVASVTSSLIEIDDDTSVVETPAFRVISGADAISVKFSPDLERLFLPSSICTETSSDHA</sequence>
<name>A0AAQ4E5T9_AMBAM</name>
<dbReference type="AlphaFoldDB" id="A0AAQ4E5T9"/>
<proteinExistence type="predicted"/>